<reference evidence="2 3" key="1">
    <citation type="submission" date="2020-02" db="EMBL/GenBank/DDBJ databases">
        <title>Whole-genome analyses of novel actinobacteria.</title>
        <authorList>
            <person name="Sahin N."/>
        </authorList>
    </citation>
    <scope>NUCLEOTIDE SEQUENCE [LARGE SCALE GENOMIC DNA]</scope>
    <source>
        <strain evidence="2 3">A7024</strain>
    </source>
</reference>
<dbReference type="RefSeq" id="WP_165231098.1">
    <property type="nucleotide sequence ID" value="NZ_JAAKZV010000006.1"/>
</dbReference>
<dbReference type="PANTHER" id="PTHR14859">
    <property type="entry name" value="CALCOFLUOR WHITE HYPERSENSITIVE PROTEIN PRECURSOR"/>
    <property type="match status" value="1"/>
</dbReference>
<name>A0A6G4TSN8_9ACTN</name>
<dbReference type="GO" id="GO:0006506">
    <property type="term" value="P:GPI anchor biosynthetic process"/>
    <property type="evidence" value="ECO:0007669"/>
    <property type="project" value="TreeGrafter"/>
</dbReference>
<evidence type="ECO:0000259" key="1">
    <source>
        <dbReference type="Pfam" id="PF03372"/>
    </source>
</evidence>
<dbReference type="InterPro" id="IPR036691">
    <property type="entry name" value="Endo/exonu/phosph_ase_sf"/>
</dbReference>
<dbReference type="Proteomes" id="UP000481583">
    <property type="component" value="Unassembled WGS sequence"/>
</dbReference>
<keyword evidence="2" id="KW-0540">Nuclease</keyword>
<accession>A0A6G4TSN8</accession>
<organism evidence="2 3">
    <name type="scientific">Streptomyces coryli</name>
    <dbReference type="NCBI Taxonomy" id="1128680"/>
    <lineage>
        <taxon>Bacteria</taxon>
        <taxon>Bacillati</taxon>
        <taxon>Actinomycetota</taxon>
        <taxon>Actinomycetes</taxon>
        <taxon>Kitasatosporales</taxon>
        <taxon>Streptomycetaceae</taxon>
        <taxon>Streptomyces</taxon>
    </lineage>
</organism>
<dbReference type="EMBL" id="JAAKZV010000006">
    <property type="protein sequence ID" value="NGN62874.1"/>
    <property type="molecule type" value="Genomic_DNA"/>
</dbReference>
<evidence type="ECO:0000313" key="3">
    <source>
        <dbReference type="Proteomes" id="UP000481583"/>
    </source>
</evidence>
<keyword evidence="2" id="KW-0255">Endonuclease</keyword>
<dbReference type="Pfam" id="PF03372">
    <property type="entry name" value="Exo_endo_phos"/>
    <property type="match status" value="1"/>
</dbReference>
<gene>
    <name evidence="2" type="ORF">G5C51_03015</name>
</gene>
<dbReference type="PANTHER" id="PTHR14859:SF0">
    <property type="entry name" value="ENDONUCLEASE_EXONUCLEASE_PHOSPHATASE FAMILY PROTEIN, EXPRESSED"/>
    <property type="match status" value="1"/>
</dbReference>
<dbReference type="AlphaFoldDB" id="A0A6G4TSN8"/>
<keyword evidence="2" id="KW-0378">Hydrolase</keyword>
<comment type="caution">
    <text evidence="2">The sequence shown here is derived from an EMBL/GenBank/DDBJ whole genome shotgun (WGS) entry which is preliminary data.</text>
</comment>
<dbReference type="GO" id="GO:0016020">
    <property type="term" value="C:membrane"/>
    <property type="evidence" value="ECO:0007669"/>
    <property type="project" value="GOC"/>
</dbReference>
<dbReference type="GO" id="GO:0004519">
    <property type="term" value="F:endonuclease activity"/>
    <property type="evidence" value="ECO:0007669"/>
    <property type="project" value="UniProtKB-KW"/>
</dbReference>
<proteinExistence type="predicted"/>
<dbReference type="InterPro" id="IPR005135">
    <property type="entry name" value="Endo/exonuclease/phosphatase"/>
</dbReference>
<protein>
    <submittedName>
        <fullName evidence="2">Endonuclease</fullName>
    </submittedName>
</protein>
<dbReference type="SUPFAM" id="SSF56219">
    <property type="entry name" value="DNase I-like"/>
    <property type="match status" value="1"/>
</dbReference>
<dbReference type="Gene3D" id="3.60.10.10">
    <property type="entry name" value="Endonuclease/exonuclease/phosphatase"/>
    <property type="match status" value="1"/>
</dbReference>
<dbReference type="InterPro" id="IPR051916">
    <property type="entry name" value="GPI-anchor_lipid_remodeler"/>
</dbReference>
<keyword evidence="3" id="KW-1185">Reference proteome</keyword>
<feature type="domain" description="Endonuclease/exonuclease/phosphatase" evidence="1">
    <location>
        <begin position="5"/>
        <end position="264"/>
    </location>
</feature>
<evidence type="ECO:0000313" key="2">
    <source>
        <dbReference type="EMBL" id="NGN62874.1"/>
    </source>
</evidence>
<sequence length="273" mass="30310">MIRVMTWNVWWRFGAWQERAKAILDTLRQERPDVLGLQEVWGRDGNNLAGWLADELGMHWAWSPSPQPGRWQRRIDDPGIDVGNAVLSRWPITSHEARRLPAGEEPDDGQTALFTAIEAPGGVRLPFFTTHLLSTGYASATRCAQVRALAEFVAERRGEGPYPPVVTGDFNAEPDYDEMRLICGVQTAPAVPRQILLDAWRYADPGQPWQTWDMTNPHAAAHLEWDARIDYVLLGPPGPGGAGHVRAIRRSGDTPVDGVWPSDHCAVVADLAS</sequence>